<evidence type="ECO:0000256" key="2">
    <source>
        <dbReference type="ARBA" id="ARBA00023315"/>
    </source>
</evidence>
<dbReference type="AlphaFoldDB" id="A0A261V675"/>
<dbReference type="Proteomes" id="UP000215633">
    <property type="component" value="Unassembled WGS sequence"/>
</dbReference>
<evidence type="ECO:0000313" key="4">
    <source>
        <dbReference type="EMBL" id="OZI69629.1"/>
    </source>
</evidence>
<evidence type="ECO:0000313" key="5">
    <source>
        <dbReference type="Proteomes" id="UP000215633"/>
    </source>
</evidence>
<name>A0A261V675_9BORD</name>
<dbReference type="CDD" id="cd04301">
    <property type="entry name" value="NAT_SF"/>
    <property type="match status" value="1"/>
</dbReference>
<keyword evidence="5" id="KW-1185">Reference proteome</keyword>
<comment type="caution">
    <text evidence="4">The sequence shown here is derived from an EMBL/GenBank/DDBJ whole genome shotgun (WGS) entry which is preliminary data.</text>
</comment>
<dbReference type="PROSITE" id="PS51186">
    <property type="entry name" value="GNAT"/>
    <property type="match status" value="1"/>
</dbReference>
<dbReference type="InterPro" id="IPR016181">
    <property type="entry name" value="Acyl_CoA_acyltransferase"/>
</dbReference>
<evidence type="ECO:0000259" key="3">
    <source>
        <dbReference type="PROSITE" id="PS51186"/>
    </source>
</evidence>
<dbReference type="EMBL" id="NEVT01000009">
    <property type="protein sequence ID" value="OZI69629.1"/>
    <property type="molecule type" value="Genomic_DNA"/>
</dbReference>
<dbReference type="SUPFAM" id="SSF55729">
    <property type="entry name" value="Acyl-CoA N-acyltransferases (Nat)"/>
    <property type="match status" value="1"/>
</dbReference>
<keyword evidence="1 4" id="KW-0808">Transferase</keyword>
<evidence type="ECO:0000256" key="1">
    <source>
        <dbReference type="ARBA" id="ARBA00022679"/>
    </source>
</evidence>
<feature type="domain" description="N-acetyltransferase" evidence="3">
    <location>
        <begin position="2"/>
        <end position="147"/>
    </location>
</feature>
<dbReference type="PANTHER" id="PTHR43800">
    <property type="entry name" value="PEPTIDYL-LYSINE N-ACETYLTRANSFERASE YJAB"/>
    <property type="match status" value="1"/>
</dbReference>
<sequence length="153" mass="16851">MNGIFTARESEFDALAALWEASVRATHDFLREADIAGLHQRVRHEYLHAVALRVFKNESGHVLGFVGVADGKVEMLFIAPQARGQGIGRQLLRHAVEQMGATALDVNEQNPQAVGFYQRQGFVIVGRSPVDGQGNPFPLLHMRLDAARQAARP</sequence>
<dbReference type="Pfam" id="PF13673">
    <property type="entry name" value="Acetyltransf_10"/>
    <property type="match status" value="1"/>
</dbReference>
<dbReference type="RefSeq" id="WP_094807998.1">
    <property type="nucleotide sequence ID" value="NZ_NEVT01000009.1"/>
</dbReference>
<reference evidence="5" key="1">
    <citation type="submission" date="2017-05" db="EMBL/GenBank/DDBJ databases">
        <title>Complete and WGS of Bordetella genogroups.</title>
        <authorList>
            <person name="Spilker T."/>
            <person name="Lipuma J."/>
        </authorList>
    </citation>
    <scope>NUCLEOTIDE SEQUENCE [LARGE SCALE GENOMIC DNA]</scope>
    <source>
        <strain evidence="5">AU8256</strain>
    </source>
</reference>
<dbReference type="InterPro" id="IPR000182">
    <property type="entry name" value="GNAT_dom"/>
</dbReference>
<accession>A0A261V675</accession>
<gene>
    <name evidence="4" type="ORF">CAL24_22700</name>
</gene>
<proteinExistence type="predicted"/>
<dbReference type="GO" id="GO:0016747">
    <property type="term" value="F:acyltransferase activity, transferring groups other than amino-acyl groups"/>
    <property type="evidence" value="ECO:0007669"/>
    <property type="project" value="InterPro"/>
</dbReference>
<dbReference type="NCBIfam" id="NF007807">
    <property type="entry name" value="PRK10514.1"/>
    <property type="match status" value="1"/>
</dbReference>
<dbReference type="PANTHER" id="PTHR43800:SF1">
    <property type="entry name" value="PEPTIDYL-LYSINE N-ACETYLTRANSFERASE YJAB"/>
    <property type="match status" value="1"/>
</dbReference>
<protein>
    <submittedName>
        <fullName evidence="4">Acetyltransferase</fullName>
    </submittedName>
</protein>
<keyword evidence="2" id="KW-0012">Acyltransferase</keyword>
<organism evidence="4 5">
    <name type="scientific">Bordetella genomosp. 2</name>
    <dbReference type="NCBI Taxonomy" id="1983456"/>
    <lineage>
        <taxon>Bacteria</taxon>
        <taxon>Pseudomonadati</taxon>
        <taxon>Pseudomonadota</taxon>
        <taxon>Betaproteobacteria</taxon>
        <taxon>Burkholderiales</taxon>
        <taxon>Alcaligenaceae</taxon>
        <taxon>Bordetella</taxon>
    </lineage>
</organism>
<dbReference type="Gene3D" id="3.40.630.30">
    <property type="match status" value="1"/>
</dbReference>